<sequence>MVGVRLADDDRGRVPFALLGVLLLVGSATFSGALSAHDPVADRRVDDAMDRATAQADAAVRAAVGDAAREAAANPVTSPANTTVGRLLSEERTFRDYLRLRIALAATERLRAVSVARGDVNATATLPRPTNESALRDAMDRVSISGRENGTVLVATVENVSVEVARGGRTVAAESVTATVGVRTPILALHDRTETFERRLDANALDGGTLDATVTTALWVSAWSRGWSQYAGAPVDNVVSNDHAALATNAGVLLAEQQAFGTTDADARGATGRAAVHAGARSLLSQTGVPAAPELANALPAPNPSAESAANEIPTNRTIDASVGSAADHALVGLVDGHGDAPTSDDVVADAHRATVAIESDATVISRSDDPPVDLGTEWELVDTATETASSVETVATRTPALEADTVVVDAGSRIVTTSETTTRTWRRGNETFHTEETTETRTRVDLAAVVDPAAVSAPERPLDPAVEPGGALDGENFAAAADAAEDAVATRGGFDDLARDVADGDAPARQQTTAPMAPGLDRWIRSDLVALADRVKNRSVTVSARRVAAGEVNPAAELAAGLRADRPELVGAPAAYDGVSDRARVAVRAAYLDRVLAALDRRANRTAAATGAADDASTDANLGSLSEAVRAEEVARATLGETRADGANGTGNENGVRFVPDADPMYLSLGGLSGSAMPTVSRGGTYHPLVARNTNLFTLPYGDAADTVLEPVFGANRRVPLRVAARALLAADSTLAATNGTNETLADRRDRLEIAVDRSTVPAEEAARDTLRAHTDRSMTERQRILERALGEWDDPAHRALAVTNGSAARTIAVEAAGAGTVEADLLERRLDEAFRTVRRDRSTTVPQRLTNRTVETTRTARQQAVADTATDAAMSATEKAVTDRVNDTLDSRFDTSFKRVPAGMPVAPVPGYWYATVNVWDVEVAGEFAQFRVHARGDAESLTYARDGSTVALDWDGDGVAETVGHGDRVTFDVETTIVVAVPPSGVGVGDIDGDADERSEGWAGGPGCTVAGDCHADG</sequence>
<dbReference type="Pfam" id="PF23957">
    <property type="entry name" value="DUF7286"/>
    <property type="match status" value="1"/>
</dbReference>
<dbReference type="RefSeq" id="WP_050458739.1">
    <property type="nucleotide sequence ID" value="NZ_CP011947.1"/>
</dbReference>
<dbReference type="EMBL" id="CP011947">
    <property type="protein sequence ID" value="AKU06867.1"/>
    <property type="molecule type" value="Genomic_DNA"/>
</dbReference>
<dbReference type="AlphaFoldDB" id="A0A0K1IQP0"/>
<organism evidence="1 2">
    <name type="scientific">Haloferax gibbonsii</name>
    <dbReference type="NCBI Taxonomy" id="35746"/>
    <lineage>
        <taxon>Archaea</taxon>
        <taxon>Methanobacteriati</taxon>
        <taxon>Methanobacteriota</taxon>
        <taxon>Stenosarchaea group</taxon>
        <taxon>Halobacteria</taxon>
        <taxon>Halobacteriales</taxon>
        <taxon>Haloferacaceae</taxon>
        <taxon>Haloferax</taxon>
    </lineage>
</organism>
<dbReference type="Proteomes" id="UP000066124">
    <property type="component" value="Chromosome"/>
</dbReference>
<evidence type="ECO:0000313" key="2">
    <source>
        <dbReference type="Proteomes" id="UP000066124"/>
    </source>
</evidence>
<protein>
    <submittedName>
        <fullName evidence="1">Uncharacterized protein</fullName>
    </submittedName>
</protein>
<dbReference type="PATRIC" id="fig|35746.4.peg.761"/>
<name>A0A0K1IQP0_HALGI</name>
<reference evidence="2" key="1">
    <citation type="journal article" date="2015" name="J. Biotechnol.">
        <title>Complete genome sequence of Haloferax gibbonsii strain ARA6, a potential producer of polyhydroxyalkanoates and halocins isolated from Araruama, Rio de Janeiro, Brasil.</title>
        <authorList>
            <person name="Pinto L.H."/>
            <person name="D'Alincourt Carvalho-Assef A.P."/>
            <person name="Vieira R.P."/>
            <person name="Clementino M.M."/>
            <person name="Albano R.M."/>
        </authorList>
    </citation>
    <scope>NUCLEOTIDE SEQUENCE [LARGE SCALE GENOMIC DNA]</scope>
    <source>
        <strain evidence="2">ARA6</strain>
    </source>
</reference>
<accession>A0A0K1IQP0</accession>
<gene>
    <name evidence="1" type="ORF">ABY42_03590</name>
</gene>
<dbReference type="InterPro" id="IPR055710">
    <property type="entry name" value="DUF7286"/>
</dbReference>
<dbReference type="KEGG" id="hgi:ABY42_03590"/>
<dbReference type="GeneID" id="25245013"/>
<proteinExistence type="predicted"/>
<evidence type="ECO:0000313" key="1">
    <source>
        <dbReference type="EMBL" id="AKU06867.1"/>
    </source>
</evidence>